<sequence>MSTPAGPTDLPPPSWGRALKRTAGEYKHDNLSDWAAALTYYAVLSIFPAMLVVVSLVGLGGRSVTQDLIKNVGGLAPGPVKDLLVSSLTELQGNRGGAGVVALVGLAAAVWSASGYVGAFMRASNIVYDIPEGRPIWKTVPIRIGVTLVTLVLLSASAIAVVVSGPLARKAGDLLGLGSAAVTTWNIAKWPVLLIVVSFLFALLYWAAPNAKRGFRWVTPGGVLAIALWLVASAAFALYVAGFSSYNKTYGSLAGVIVFLVWLWITNLAILLGAELNAELERGRAIASGLPPEREPYVELRDTRAFDEADRREAGMDGPRGADGSGNGRREDELRASGRFPGNHGSPNRESRE</sequence>
<feature type="transmembrane region" description="Helical" evidence="7">
    <location>
        <begin position="144"/>
        <end position="167"/>
    </location>
</feature>
<evidence type="ECO:0000256" key="2">
    <source>
        <dbReference type="ARBA" id="ARBA00022475"/>
    </source>
</evidence>
<reference evidence="8 9" key="1">
    <citation type="submission" date="2019-03" db="EMBL/GenBank/DDBJ databases">
        <title>Draft genome sequences of novel Actinobacteria.</title>
        <authorList>
            <person name="Sahin N."/>
            <person name="Ay H."/>
            <person name="Saygin H."/>
        </authorList>
    </citation>
    <scope>NUCLEOTIDE SEQUENCE [LARGE SCALE GENOMIC DNA]</scope>
    <source>
        <strain evidence="8 9">H3C3</strain>
    </source>
</reference>
<dbReference type="PANTHER" id="PTHR30213">
    <property type="entry name" value="INNER MEMBRANE PROTEIN YHJD"/>
    <property type="match status" value="1"/>
</dbReference>
<gene>
    <name evidence="8" type="ORF">E1298_38095</name>
</gene>
<feature type="region of interest" description="Disordered" evidence="6">
    <location>
        <begin position="301"/>
        <end position="353"/>
    </location>
</feature>
<keyword evidence="5 7" id="KW-0472">Membrane</keyword>
<dbReference type="RefSeq" id="WP_131902183.1">
    <property type="nucleotide sequence ID" value="NZ_SMKU01000333.1"/>
</dbReference>
<keyword evidence="4 7" id="KW-1133">Transmembrane helix</keyword>
<feature type="transmembrane region" description="Helical" evidence="7">
    <location>
        <begin position="253"/>
        <end position="274"/>
    </location>
</feature>
<comment type="subcellular location">
    <subcellularLocation>
        <location evidence="1">Cell membrane</location>
        <topology evidence="1">Multi-pass membrane protein</topology>
    </subcellularLocation>
</comment>
<keyword evidence="2" id="KW-1003">Cell membrane</keyword>
<dbReference type="AlphaFoldDB" id="A0A4R5AFP3"/>
<dbReference type="NCBIfam" id="TIGR00765">
    <property type="entry name" value="yihY_not_rbn"/>
    <property type="match status" value="1"/>
</dbReference>
<evidence type="ECO:0000313" key="9">
    <source>
        <dbReference type="Proteomes" id="UP000294513"/>
    </source>
</evidence>
<feature type="transmembrane region" description="Helical" evidence="7">
    <location>
        <begin position="187"/>
        <end position="208"/>
    </location>
</feature>
<feature type="transmembrane region" description="Helical" evidence="7">
    <location>
        <begin position="220"/>
        <end position="241"/>
    </location>
</feature>
<dbReference type="Pfam" id="PF03631">
    <property type="entry name" value="Virul_fac_BrkB"/>
    <property type="match status" value="1"/>
</dbReference>
<dbReference type="GO" id="GO:0005886">
    <property type="term" value="C:plasma membrane"/>
    <property type="evidence" value="ECO:0007669"/>
    <property type="project" value="UniProtKB-SubCell"/>
</dbReference>
<evidence type="ECO:0000256" key="7">
    <source>
        <dbReference type="SAM" id="Phobius"/>
    </source>
</evidence>
<feature type="compositionally biased region" description="Basic and acidic residues" evidence="6">
    <location>
        <begin position="301"/>
        <end position="315"/>
    </location>
</feature>
<organism evidence="8 9">
    <name type="scientific">Actinomadura rubrisoli</name>
    <dbReference type="NCBI Taxonomy" id="2530368"/>
    <lineage>
        <taxon>Bacteria</taxon>
        <taxon>Bacillati</taxon>
        <taxon>Actinomycetota</taxon>
        <taxon>Actinomycetes</taxon>
        <taxon>Streptosporangiales</taxon>
        <taxon>Thermomonosporaceae</taxon>
        <taxon>Actinomadura</taxon>
    </lineage>
</organism>
<dbReference type="PIRSF" id="PIRSF035875">
    <property type="entry name" value="RNase_BN"/>
    <property type="match status" value="1"/>
</dbReference>
<name>A0A4R5AFP3_9ACTN</name>
<keyword evidence="3 7" id="KW-0812">Transmembrane</keyword>
<evidence type="ECO:0000256" key="5">
    <source>
        <dbReference type="ARBA" id="ARBA00023136"/>
    </source>
</evidence>
<dbReference type="InterPro" id="IPR017039">
    <property type="entry name" value="Virul_fac_BrkB"/>
</dbReference>
<comment type="caution">
    <text evidence="8">The sequence shown here is derived from an EMBL/GenBank/DDBJ whole genome shotgun (WGS) entry which is preliminary data.</text>
</comment>
<evidence type="ECO:0000256" key="4">
    <source>
        <dbReference type="ARBA" id="ARBA00022989"/>
    </source>
</evidence>
<accession>A0A4R5AFP3</accession>
<dbReference type="OrthoDB" id="9781030at2"/>
<evidence type="ECO:0000256" key="3">
    <source>
        <dbReference type="ARBA" id="ARBA00022692"/>
    </source>
</evidence>
<dbReference type="EMBL" id="SMKU01000333">
    <property type="protein sequence ID" value="TDD68822.1"/>
    <property type="molecule type" value="Genomic_DNA"/>
</dbReference>
<dbReference type="PANTHER" id="PTHR30213:SF0">
    <property type="entry name" value="UPF0761 MEMBRANE PROTEIN YIHY"/>
    <property type="match status" value="1"/>
</dbReference>
<feature type="transmembrane region" description="Helical" evidence="7">
    <location>
        <begin position="38"/>
        <end position="60"/>
    </location>
</feature>
<protein>
    <submittedName>
        <fullName evidence="8">YihY/virulence factor BrkB family protein</fullName>
    </submittedName>
</protein>
<evidence type="ECO:0000256" key="6">
    <source>
        <dbReference type="SAM" id="MobiDB-lite"/>
    </source>
</evidence>
<dbReference type="Proteomes" id="UP000294513">
    <property type="component" value="Unassembled WGS sequence"/>
</dbReference>
<keyword evidence="9" id="KW-1185">Reference proteome</keyword>
<proteinExistence type="predicted"/>
<evidence type="ECO:0000256" key="1">
    <source>
        <dbReference type="ARBA" id="ARBA00004651"/>
    </source>
</evidence>
<evidence type="ECO:0000313" key="8">
    <source>
        <dbReference type="EMBL" id="TDD68822.1"/>
    </source>
</evidence>